<evidence type="ECO:0000313" key="2">
    <source>
        <dbReference type="EMBL" id="PJF45332.1"/>
    </source>
</evidence>
<reference evidence="2 3" key="1">
    <citation type="submission" date="2017-11" db="EMBL/GenBank/DDBJ databases">
        <title>Evolution of Phototrophy in the Chloroflexi Phylum Driven by Horizontal Gene Transfer.</title>
        <authorList>
            <person name="Ward L.M."/>
            <person name="Hemp J."/>
            <person name="Shih P.M."/>
            <person name="Mcglynn S.E."/>
            <person name="Fischer W."/>
        </authorList>
    </citation>
    <scope>NUCLEOTIDE SEQUENCE [LARGE SCALE GENOMIC DNA]</scope>
    <source>
        <strain evidence="2">JP3_7</strain>
    </source>
</reference>
<organism evidence="2 3">
    <name type="scientific">Candidatus Thermofonsia Clade 3 bacterium</name>
    <dbReference type="NCBI Taxonomy" id="2364212"/>
    <lineage>
        <taxon>Bacteria</taxon>
        <taxon>Bacillati</taxon>
        <taxon>Chloroflexota</taxon>
        <taxon>Candidatus Thermofontia</taxon>
        <taxon>Candidatus Thermofonsia Clade 3</taxon>
    </lineage>
</organism>
<dbReference type="InterPro" id="IPR043129">
    <property type="entry name" value="ATPase_NBD"/>
</dbReference>
<dbReference type="Gene3D" id="3.30.420.40">
    <property type="match status" value="2"/>
</dbReference>
<dbReference type="Pfam" id="PF00480">
    <property type="entry name" value="ROK"/>
    <property type="match status" value="1"/>
</dbReference>
<comment type="caution">
    <text evidence="2">The sequence shown here is derived from an EMBL/GenBank/DDBJ whole genome shotgun (WGS) entry which is preliminary data.</text>
</comment>
<proteinExistence type="inferred from homology"/>
<evidence type="ECO:0000313" key="3">
    <source>
        <dbReference type="Proteomes" id="UP000230790"/>
    </source>
</evidence>
<protein>
    <recommendedName>
        <fullName evidence="4">ROK family protein</fullName>
    </recommendedName>
</protein>
<gene>
    <name evidence="2" type="ORF">CUN48_19425</name>
</gene>
<feature type="non-terminal residue" evidence="2">
    <location>
        <position position="106"/>
    </location>
</feature>
<dbReference type="InterPro" id="IPR000600">
    <property type="entry name" value="ROK"/>
</dbReference>
<dbReference type="PANTHER" id="PTHR18964:SF149">
    <property type="entry name" value="BIFUNCTIONAL UDP-N-ACETYLGLUCOSAMINE 2-EPIMERASE_N-ACETYLMANNOSAMINE KINASE"/>
    <property type="match status" value="1"/>
</dbReference>
<evidence type="ECO:0008006" key="4">
    <source>
        <dbReference type="Google" id="ProtNLM"/>
    </source>
</evidence>
<evidence type="ECO:0000256" key="1">
    <source>
        <dbReference type="ARBA" id="ARBA00006479"/>
    </source>
</evidence>
<sequence>MARVDEEALTAEQVFAAAQQGDELARSVIEETAEWIGLGLANIVSLVNPQAIVLGGGVGVACAPLLPRILDTMKQWAQPWSARSCCVAISALGADAGLLGAAYGAR</sequence>
<accession>A0A2M8Q6A7</accession>
<name>A0A2M8Q6A7_9CHLR</name>
<dbReference type="EMBL" id="PGTN01001201">
    <property type="protein sequence ID" value="PJF45332.1"/>
    <property type="molecule type" value="Genomic_DNA"/>
</dbReference>
<dbReference type="AlphaFoldDB" id="A0A2M8Q6A7"/>
<dbReference type="PANTHER" id="PTHR18964">
    <property type="entry name" value="ROK (REPRESSOR, ORF, KINASE) FAMILY"/>
    <property type="match status" value="1"/>
</dbReference>
<comment type="similarity">
    <text evidence="1">Belongs to the ROK (NagC/XylR) family.</text>
</comment>
<dbReference type="SUPFAM" id="SSF53067">
    <property type="entry name" value="Actin-like ATPase domain"/>
    <property type="match status" value="1"/>
</dbReference>
<dbReference type="Proteomes" id="UP000230790">
    <property type="component" value="Unassembled WGS sequence"/>
</dbReference>